<dbReference type="RefSeq" id="WP_115542929.1">
    <property type="nucleotide sequence ID" value="NZ_NXLQ01000008.1"/>
</dbReference>
<evidence type="ECO:0000313" key="7">
    <source>
        <dbReference type="EMBL" id="RDU65977.1"/>
    </source>
</evidence>
<evidence type="ECO:0000256" key="4">
    <source>
        <dbReference type="ARBA" id="ARBA00023136"/>
    </source>
</evidence>
<dbReference type="OrthoDB" id="5362812at2"/>
<evidence type="ECO:0000256" key="2">
    <source>
        <dbReference type="ARBA" id="ARBA00022692"/>
    </source>
</evidence>
<evidence type="ECO:0000256" key="1">
    <source>
        <dbReference type="ARBA" id="ARBA00004370"/>
    </source>
</evidence>
<proteinExistence type="predicted"/>
<keyword evidence="2 5" id="KW-0812">Transmembrane</keyword>
<accession>A0A3D8IKV7</accession>
<evidence type="ECO:0000313" key="8">
    <source>
        <dbReference type="Proteomes" id="UP000256379"/>
    </source>
</evidence>
<organism evidence="7 8">
    <name type="scientific">Helicobacter didelphidarum</name>
    <dbReference type="NCBI Taxonomy" id="2040648"/>
    <lineage>
        <taxon>Bacteria</taxon>
        <taxon>Pseudomonadati</taxon>
        <taxon>Campylobacterota</taxon>
        <taxon>Epsilonproteobacteria</taxon>
        <taxon>Campylobacterales</taxon>
        <taxon>Helicobacteraceae</taxon>
        <taxon>Helicobacter</taxon>
    </lineage>
</organism>
<reference evidence="7 8" key="1">
    <citation type="submission" date="2018-04" db="EMBL/GenBank/DDBJ databases">
        <title>Novel Campyloabacter and Helicobacter Species and Strains.</title>
        <authorList>
            <person name="Mannion A.J."/>
            <person name="Shen Z."/>
            <person name="Fox J.G."/>
        </authorList>
    </citation>
    <scope>NUCLEOTIDE SEQUENCE [LARGE SCALE GENOMIC DNA]</scope>
    <source>
        <strain evidence="7 8">MIT 17-337</strain>
    </source>
</reference>
<name>A0A3D8IKV7_9HELI</name>
<dbReference type="InterPro" id="IPR025423">
    <property type="entry name" value="TMEM205-like"/>
</dbReference>
<keyword evidence="4 5" id="KW-0472">Membrane</keyword>
<evidence type="ECO:0000259" key="6">
    <source>
        <dbReference type="Pfam" id="PF13664"/>
    </source>
</evidence>
<comment type="caution">
    <text evidence="7">The sequence shown here is derived from an EMBL/GenBank/DDBJ whole genome shotgun (WGS) entry which is preliminary data.</text>
</comment>
<feature type="transmembrane region" description="Helical" evidence="5">
    <location>
        <begin position="55"/>
        <end position="77"/>
    </location>
</feature>
<feature type="transmembrane region" description="Helical" evidence="5">
    <location>
        <begin position="89"/>
        <end position="110"/>
    </location>
</feature>
<keyword evidence="8" id="KW-1185">Reference proteome</keyword>
<keyword evidence="3 5" id="KW-1133">Transmembrane helix</keyword>
<feature type="transmembrane region" description="Helical" evidence="5">
    <location>
        <begin position="12"/>
        <end position="35"/>
    </location>
</feature>
<evidence type="ECO:0000256" key="3">
    <source>
        <dbReference type="ARBA" id="ARBA00022989"/>
    </source>
</evidence>
<feature type="domain" description="TMEM205-like" evidence="6">
    <location>
        <begin position="14"/>
        <end position="113"/>
    </location>
</feature>
<dbReference type="AlphaFoldDB" id="A0A3D8IKV7"/>
<dbReference type="Proteomes" id="UP000256379">
    <property type="component" value="Unassembled WGS sequence"/>
</dbReference>
<evidence type="ECO:0000256" key="5">
    <source>
        <dbReference type="SAM" id="Phobius"/>
    </source>
</evidence>
<sequence>MTKFFRIIDPLYILLLGIGIGGIIACGAFAAPVVFRIGDMIPGLGPYEGGMIMGGIFVRLNMYLLILLLAIIIYELLSFIYLRKTIYSILLLLVGIISSVCIALFVWYYTPFILNPENLVSENFSSMHEQSVLCFKILMVCLAILLVSRSYKKDM</sequence>
<protein>
    <submittedName>
        <fullName evidence="7">DUF4149 domain-containing protein</fullName>
    </submittedName>
</protein>
<dbReference type="Pfam" id="PF13664">
    <property type="entry name" value="DUF4149"/>
    <property type="match status" value="1"/>
</dbReference>
<dbReference type="PROSITE" id="PS51257">
    <property type="entry name" value="PROKAR_LIPOPROTEIN"/>
    <property type="match status" value="1"/>
</dbReference>
<gene>
    <name evidence="7" type="ORF">CQA53_04980</name>
</gene>
<dbReference type="GO" id="GO:0016020">
    <property type="term" value="C:membrane"/>
    <property type="evidence" value="ECO:0007669"/>
    <property type="project" value="UniProtKB-SubCell"/>
</dbReference>
<comment type="subcellular location">
    <subcellularLocation>
        <location evidence="1">Membrane</location>
    </subcellularLocation>
</comment>
<feature type="transmembrane region" description="Helical" evidence="5">
    <location>
        <begin position="130"/>
        <end position="148"/>
    </location>
</feature>
<dbReference type="EMBL" id="NXLQ01000008">
    <property type="protein sequence ID" value="RDU65977.1"/>
    <property type="molecule type" value="Genomic_DNA"/>
</dbReference>